<protein>
    <submittedName>
        <fullName evidence="1">Uncharacterized protein</fullName>
    </submittedName>
</protein>
<keyword evidence="2" id="KW-1185">Reference proteome</keyword>
<reference evidence="2" key="1">
    <citation type="submission" date="2016-10" db="EMBL/GenBank/DDBJ databases">
        <authorList>
            <person name="Varghese N."/>
            <person name="Submissions S."/>
        </authorList>
    </citation>
    <scope>NUCLEOTIDE SEQUENCE [LARGE SCALE GENOMIC DNA]</scope>
    <source>
        <strain evidence="2">CGMCC 1.6763</strain>
    </source>
</reference>
<evidence type="ECO:0000313" key="2">
    <source>
        <dbReference type="Proteomes" id="UP000199200"/>
    </source>
</evidence>
<dbReference type="AlphaFoldDB" id="A0A1H7BQV9"/>
<gene>
    <name evidence="1" type="ORF">SAMN04488127_2848</name>
</gene>
<evidence type="ECO:0000313" key="1">
    <source>
        <dbReference type="EMBL" id="SEJ80073.1"/>
    </source>
</evidence>
<organism evidence="1 2">
    <name type="scientific">Bhargavaea ginsengi</name>
    <dbReference type="NCBI Taxonomy" id="426757"/>
    <lineage>
        <taxon>Bacteria</taxon>
        <taxon>Bacillati</taxon>
        <taxon>Bacillota</taxon>
        <taxon>Bacilli</taxon>
        <taxon>Bacillales</taxon>
        <taxon>Caryophanaceae</taxon>
        <taxon>Bhargavaea</taxon>
    </lineage>
</organism>
<proteinExistence type="predicted"/>
<dbReference type="Proteomes" id="UP000199200">
    <property type="component" value="Unassembled WGS sequence"/>
</dbReference>
<name>A0A1H7BQV9_9BACL</name>
<sequence length="39" mass="4560">MTRKEAAHVMRCLRLQTKRVNDSFVCSFLIPDNPRILIS</sequence>
<accession>A0A1H7BQV9</accession>
<dbReference type="STRING" id="426757.SAMN04488127_2848"/>
<dbReference type="EMBL" id="FNZF01000007">
    <property type="protein sequence ID" value="SEJ80073.1"/>
    <property type="molecule type" value="Genomic_DNA"/>
</dbReference>